<gene>
    <name evidence="2" type="ORF">E8E12_003259</name>
</gene>
<comment type="caution">
    <text evidence="2">The sequence shown here is derived from an EMBL/GenBank/DDBJ whole genome shotgun (WGS) entry which is preliminary data.</text>
</comment>
<name>A0A9P5BZN6_9PLEO</name>
<keyword evidence="3" id="KW-1185">Reference proteome</keyword>
<evidence type="ECO:0000313" key="2">
    <source>
        <dbReference type="EMBL" id="KAF3037927.1"/>
    </source>
</evidence>
<dbReference type="EMBL" id="SWKV01000039">
    <property type="protein sequence ID" value="KAF3037927.1"/>
    <property type="molecule type" value="Genomic_DNA"/>
</dbReference>
<dbReference type="Proteomes" id="UP000758155">
    <property type="component" value="Unassembled WGS sequence"/>
</dbReference>
<dbReference type="OrthoDB" id="3769627at2759"/>
<keyword evidence="1" id="KW-0472">Membrane</keyword>
<reference evidence="2" key="1">
    <citation type="submission" date="2019-04" db="EMBL/GenBank/DDBJ databases">
        <title>Sequencing of skin fungus with MAO and IRED activity.</title>
        <authorList>
            <person name="Marsaioli A.J."/>
            <person name="Bonatto J.M.C."/>
            <person name="Reis Junior O."/>
        </authorList>
    </citation>
    <scope>NUCLEOTIDE SEQUENCE</scope>
    <source>
        <strain evidence="2">28M1</strain>
    </source>
</reference>
<dbReference type="AlphaFoldDB" id="A0A9P5BZN6"/>
<feature type="transmembrane region" description="Helical" evidence="1">
    <location>
        <begin position="63"/>
        <end position="84"/>
    </location>
</feature>
<keyword evidence="1" id="KW-1133">Transmembrane helix</keyword>
<evidence type="ECO:0000313" key="3">
    <source>
        <dbReference type="Proteomes" id="UP000758155"/>
    </source>
</evidence>
<protein>
    <submittedName>
        <fullName evidence="2">Uncharacterized protein</fullName>
    </submittedName>
</protein>
<accession>A0A9P5BZN6</accession>
<evidence type="ECO:0000256" key="1">
    <source>
        <dbReference type="SAM" id="Phobius"/>
    </source>
</evidence>
<proteinExistence type="predicted"/>
<organism evidence="2 3">
    <name type="scientific">Didymella heteroderae</name>
    <dbReference type="NCBI Taxonomy" id="1769908"/>
    <lineage>
        <taxon>Eukaryota</taxon>
        <taxon>Fungi</taxon>
        <taxon>Dikarya</taxon>
        <taxon>Ascomycota</taxon>
        <taxon>Pezizomycotina</taxon>
        <taxon>Dothideomycetes</taxon>
        <taxon>Pleosporomycetidae</taxon>
        <taxon>Pleosporales</taxon>
        <taxon>Pleosporineae</taxon>
        <taxon>Didymellaceae</taxon>
        <taxon>Didymella</taxon>
    </lineage>
</organism>
<sequence length="123" mass="13927">MAGGALPLFQPTESWQNWPGAALPERFHPPGTNYSGHDRVPEYPLSTTCRVLGEDDPYFPVDWSLFLIILVAFLIYIVWPIYVIRHLIRKSVYGDDDLFQTNHEAYRAKMGAAGKGKSEVSED</sequence>
<keyword evidence="1" id="KW-0812">Transmembrane</keyword>